<dbReference type="PRINTS" id="PR01840">
    <property type="entry name" value="TATCFAMILY"/>
</dbReference>
<dbReference type="HAMAP" id="MF_00902">
    <property type="entry name" value="TatC"/>
    <property type="match status" value="1"/>
</dbReference>
<keyword evidence="2 5" id="KW-0812">Transmembrane</keyword>
<dbReference type="GO" id="GO:0065002">
    <property type="term" value="P:intracellular protein transmembrane transport"/>
    <property type="evidence" value="ECO:0007669"/>
    <property type="project" value="TreeGrafter"/>
</dbReference>
<organism evidence="6 7">
    <name type="scientific">Sulfurihydrogenibium yellowstonense SS-5</name>
    <dbReference type="NCBI Taxonomy" id="432331"/>
    <lineage>
        <taxon>Bacteria</taxon>
        <taxon>Pseudomonadati</taxon>
        <taxon>Aquificota</taxon>
        <taxon>Aquificia</taxon>
        <taxon>Aquificales</taxon>
        <taxon>Hydrogenothermaceae</taxon>
        <taxon>Sulfurihydrogenibium</taxon>
    </lineage>
</organism>
<dbReference type="PANTHER" id="PTHR30371">
    <property type="entry name" value="SEC-INDEPENDENT PROTEIN TRANSLOCASE PROTEIN TATC"/>
    <property type="match status" value="1"/>
</dbReference>
<evidence type="ECO:0000256" key="2">
    <source>
        <dbReference type="ARBA" id="ARBA00022692"/>
    </source>
</evidence>
<dbReference type="PANTHER" id="PTHR30371:SF0">
    <property type="entry name" value="SEC-INDEPENDENT PROTEIN TRANSLOCASE PROTEIN TATC, CHLOROPLASTIC-RELATED"/>
    <property type="match status" value="1"/>
</dbReference>
<comment type="subunit">
    <text evidence="5">Forms a complex with TatA.</text>
</comment>
<dbReference type="AlphaFoldDB" id="C4FI86"/>
<evidence type="ECO:0000256" key="1">
    <source>
        <dbReference type="ARBA" id="ARBA00004141"/>
    </source>
</evidence>
<dbReference type="GO" id="GO:0043953">
    <property type="term" value="P:protein transport by the Tat complex"/>
    <property type="evidence" value="ECO:0007669"/>
    <property type="project" value="UniProtKB-UniRule"/>
</dbReference>
<keyword evidence="3 5" id="KW-1133">Transmembrane helix</keyword>
<dbReference type="Pfam" id="PF00902">
    <property type="entry name" value="TatC"/>
    <property type="match status" value="1"/>
</dbReference>
<name>C4FI86_9AQUI</name>
<keyword evidence="4 5" id="KW-0472">Membrane</keyword>
<gene>
    <name evidence="5 6" type="primary">tatC</name>
    <name evidence="6" type="ORF">SULYE_0270</name>
</gene>
<dbReference type="Proteomes" id="UP000005540">
    <property type="component" value="Unassembled WGS sequence"/>
</dbReference>
<keyword evidence="5" id="KW-0813">Transport</keyword>
<evidence type="ECO:0000256" key="3">
    <source>
        <dbReference type="ARBA" id="ARBA00022989"/>
    </source>
</evidence>
<dbReference type="GO" id="GO:0009977">
    <property type="term" value="F:proton motive force dependent protein transmembrane transporter activity"/>
    <property type="evidence" value="ECO:0007669"/>
    <property type="project" value="TreeGrafter"/>
</dbReference>
<keyword evidence="5" id="KW-0653">Protein transport</keyword>
<dbReference type="EMBL" id="ABZS01000016">
    <property type="protein sequence ID" value="EEP61209.1"/>
    <property type="molecule type" value="Genomic_DNA"/>
</dbReference>
<evidence type="ECO:0000313" key="6">
    <source>
        <dbReference type="EMBL" id="EEP61209.1"/>
    </source>
</evidence>
<feature type="transmembrane region" description="Helical" evidence="5">
    <location>
        <begin position="21"/>
        <end position="43"/>
    </location>
</feature>
<evidence type="ECO:0000313" key="7">
    <source>
        <dbReference type="Proteomes" id="UP000005540"/>
    </source>
</evidence>
<feature type="transmembrane region" description="Helical" evidence="5">
    <location>
        <begin position="110"/>
        <end position="139"/>
    </location>
</feature>
<keyword evidence="5" id="KW-1003">Cell membrane</keyword>
<evidence type="ECO:0000256" key="4">
    <source>
        <dbReference type="ARBA" id="ARBA00023136"/>
    </source>
</evidence>
<dbReference type="GO" id="GO:0033281">
    <property type="term" value="C:TAT protein transport complex"/>
    <property type="evidence" value="ECO:0007669"/>
    <property type="project" value="UniProtKB-UniRule"/>
</dbReference>
<reference evidence="6 7" key="1">
    <citation type="submission" date="2009-04" db="EMBL/GenBank/DDBJ databases">
        <authorList>
            <person name="Reysenbach A.-L."/>
            <person name="Heidelberg J.F."/>
            <person name="Nelson W.C."/>
        </authorList>
    </citation>
    <scope>NUCLEOTIDE SEQUENCE [LARGE SCALE GENOMIC DNA]</scope>
    <source>
        <strain evidence="6 7">SS-5</strain>
    </source>
</reference>
<feature type="transmembrane region" description="Helical" evidence="5">
    <location>
        <begin position="219"/>
        <end position="240"/>
    </location>
</feature>
<feature type="transmembrane region" description="Helical" evidence="5">
    <location>
        <begin position="68"/>
        <end position="89"/>
    </location>
</feature>
<dbReference type="OrthoDB" id="9777044at2"/>
<evidence type="ECO:0000256" key="5">
    <source>
        <dbReference type="HAMAP-Rule" id="MF_00902"/>
    </source>
</evidence>
<keyword evidence="5" id="KW-0811">Translocation</keyword>
<protein>
    <recommendedName>
        <fullName evidence="5">Sec-independent protein translocase protein TatC</fullName>
    </recommendedName>
</protein>
<feature type="transmembrane region" description="Helical" evidence="5">
    <location>
        <begin position="159"/>
        <end position="185"/>
    </location>
</feature>
<sequence length="259" mass="29633">MDNQLPEAPLTEHLAELRTRLIRIVLAVIIGTVVAFTKANYLFEILKIPLLKVDPNLKLYFLSPTEPFFTAFKISFLAGFILVSPFVFYQIWKFIEPALYEHEKKLVFPFVIFTTLFFIIGCLFSFYLVLPVAIGFFINFGNIQLGAEAIFSVKEYISFVLRMILAFGLTFELPVVLSLLARLGLVTPEFLVKSRPYFIVLSFIIAAIITPTPDAISQLMLAIPLILFYEISILMAKYLYPKSMKYKEEIVSIKEKIEA</sequence>
<keyword evidence="7" id="KW-1185">Reference proteome</keyword>
<proteinExistence type="inferred from homology"/>
<feature type="transmembrane region" description="Helical" evidence="5">
    <location>
        <begin position="197"/>
        <end position="213"/>
    </location>
</feature>
<dbReference type="RefSeq" id="WP_007545703.1">
    <property type="nucleotide sequence ID" value="NZ_ABZS01000016.1"/>
</dbReference>
<dbReference type="InterPro" id="IPR002033">
    <property type="entry name" value="TatC"/>
</dbReference>
<comment type="caution">
    <text evidence="6">The sequence shown here is derived from an EMBL/GenBank/DDBJ whole genome shotgun (WGS) entry which is preliminary data.</text>
</comment>
<comment type="similarity">
    <text evidence="5">Belongs to the TatC family.</text>
</comment>
<accession>C4FI86</accession>
<comment type="subcellular location">
    <subcellularLocation>
        <location evidence="5">Cell membrane</location>
        <topology evidence="5">Multi-pass membrane protein</topology>
    </subcellularLocation>
    <subcellularLocation>
        <location evidence="1">Membrane</location>
        <topology evidence="1">Multi-pass membrane protein</topology>
    </subcellularLocation>
</comment>
<comment type="function">
    <text evidence="5">Part of the twin-arginine translocation (Tat) system that transports large folded proteins containing a characteristic twin-arginine motif in their signal peptide across membranes.</text>
</comment>
<dbReference type="NCBIfam" id="TIGR00945">
    <property type="entry name" value="tatC"/>
    <property type="match status" value="1"/>
</dbReference>